<comment type="caution">
    <text evidence="2">The sequence shown here is derived from an EMBL/GenBank/DDBJ whole genome shotgun (WGS) entry which is preliminary data.</text>
</comment>
<dbReference type="SMART" id="SM00347">
    <property type="entry name" value="HTH_MARR"/>
    <property type="match status" value="1"/>
</dbReference>
<dbReference type="RefSeq" id="WP_343063604.1">
    <property type="nucleotide sequence ID" value="NZ_BAABEH010000001.1"/>
</dbReference>
<name>A0A853CYJ2_9MICO</name>
<proteinExistence type="predicted"/>
<dbReference type="PANTHER" id="PTHR39515">
    <property type="entry name" value="CONSERVED PROTEIN"/>
    <property type="match status" value="1"/>
</dbReference>
<sequence length="165" mass="17875">MTETIRTDTSTTSTDTAQLRQTLGDLVVASHRLTRLAARVTGSAESPATWRTLSVLQSVGPMRLGELASQSRVAQPTMTKLVRNLVESEWVKRIADVDDARAWQIAITPKGADALQDWRDTLSAALVPMFADLRDDELAAMRATVEIIASRVDLSNAASAALDGR</sequence>
<dbReference type="GO" id="GO:0003677">
    <property type="term" value="F:DNA binding"/>
    <property type="evidence" value="ECO:0007669"/>
    <property type="project" value="UniProtKB-KW"/>
</dbReference>
<evidence type="ECO:0000313" key="3">
    <source>
        <dbReference type="Proteomes" id="UP000578352"/>
    </source>
</evidence>
<organism evidence="2 3">
    <name type="scientific">Leifsonia shinshuensis</name>
    <dbReference type="NCBI Taxonomy" id="150026"/>
    <lineage>
        <taxon>Bacteria</taxon>
        <taxon>Bacillati</taxon>
        <taxon>Actinomycetota</taxon>
        <taxon>Actinomycetes</taxon>
        <taxon>Micrococcales</taxon>
        <taxon>Microbacteriaceae</taxon>
        <taxon>Leifsonia</taxon>
    </lineage>
</organism>
<dbReference type="SUPFAM" id="SSF46785">
    <property type="entry name" value="Winged helix' DNA-binding domain"/>
    <property type="match status" value="1"/>
</dbReference>
<protein>
    <submittedName>
        <fullName evidence="2">DNA-binding MarR family transcriptional regulator</fullName>
    </submittedName>
</protein>
<evidence type="ECO:0000259" key="1">
    <source>
        <dbReference type="PROSITE" id="PS50995"/>
    </source>
</evidence>
<dbReference type="InterPro" id="IPR036390">
    <property type="entry name" value="WH_DNA-bd_sf"/>
</dbReference>
<dbReference type="PROSITE" id="PS50995">
    <property type="entry name" value="HTH_MARR_2"/>
    <property type="match status" value="1"/>
</dbReference>
<dbReference type="EMBL" id="JACCFL010000001">
    <property type="protein sequence ID" value="NYJ25289.1"/>
    <property type="molecule type" value="Genomic_DNA"/>
</dbReference>
<dbReference type="Gene3D" id="1.10.10.10">
    <property type="entry name" value="Winged helix-like DNA-binding domain superfamily/Winged helix DNA-binding domain"/>
    <property type="match status" value="1"/>
</dbReference>
<dbReference type="InterPro" id="IPR036388">
    <property type="entry name" value="WH-like_DNA-bd_sf"/>
</dbReference>
<dbReference type="PANTHER" id="PTHR39515:SF2">
    <property type="entry name" value="HTH-TYPE TRANSCRIPTIONAL REGULATOR RV0880"/>
    <property type="match status" value="1"/>
</dbReference>
<dbReference type="GO" id="GO:0003700">
    <property type="term" value="F:DNA-binding transcription factor activity"/>
    <property type="evidence" value="ECO:0007669"/>
    <property type="project" value="InterPro"/>
</dbReference>
<gene>
    <name evidence="2" type="ORF">HNR13_003576</name>
</gene>
<dbReference type="InterPro" id="IPR052526">
    <property type="entry name" value="HTH-type_Bedaq_tolerance"/>
</dbReference>
<evidence type="ECO:0000313" key="2">
    <source>
        <dbReference type="EMBL" id="NYJ25289.1"/>
    </source>
</evidence>
<dbReference type="InterPro" id="IPR000835">
    <property type="entry name" value="HTH_MarR-typ"/>
</dbReference>
<dbReference type="Pfam" id="PF01047">
    <property type="entry name" value="MarR"/>
    <property type="match status" value="1"/>
</dbReference>
<keyword evidence="2" id="KW-0238">DNA-binding</keyword>
<dbReference type="Proteomes" id="UP000578352">
    <property type="component" value="Unassembled WGS sequence"/>
</dbReference>
<feature type="domain" description="HTH marR-type" evidence="1">
    <location>
        <begin position="16"/>
        <end position="150"/>
    </location>
</feature>
<dbReference type="AlphaFoldDB" id="A0A853CYJ2"/>
<reference evidence="2 3" key="1">
    <citation type="submission" date="2020-07" db="EMBL/GenBank/DDBJ databases">
        <title>Sequencing the genomes of 1000 actinobacteria strains.</title>
        <authorList>
            <person name="Klenk H.-P."/>
        </authorList>
    </citation>
    <scope>NUCLEOTIDE SEQUENCE [LARGE SCALE GENOMIC DNA]</scope>
    <source>
        <strain evidence="2 3">DSM 15165</strain>
    </source>
</reference>
<accession>A0A853CYJ2</accession>